<name>A0A845BUS6_9NEIS</name>
<dbReference type="AlphaFoldDB" id="A0A845BUS6"/>
<keyword evidence="3 5" id="KW-0288">FMN</keyword>
<dbReference type="Pfam" id="PF00881">
    <property type="entry name" value="Nitroreductase"/>
    <property type="match status" value="1"/>
</dbReference>
<evidence type="ECO:0000259" key="6">
    <source>
        <dbReference type="Pfam" id="PF00881"/>
    </source>
</evidence>
<feature type="domain" description="Nitroreductase" evidence="6">
    <location>
        <begin position="11"/>
        <end position="164"/>
    </location>
</feature>
<evidence type="ECO:0000256" key="1">
    <source>
        <dbReference type="ARBA" id="ARBA00008366"/>
    </source>
</evidence>
<dbReference type="PANTHER" id="PTHR43425">
    <property type="entry name" value="OXYGEN-INSENSITIVE NADPH NITROREDUCTASE"/>
    <property type="match status" value="1"/>
</dbReference>
<dbReference type="SUPFAM" id="SSF55469">
    <property type="entry name" value="FMN-dependent nitroreductase-like"/>
    <property type="match status" value="1"/>
</dbReference>
<accession>A0A845BUS6</accession>
<evidence type="ECO:0000256" key="2">
    <source>
        <dbReference type="ARBA" id="ARBA00022630"/>
    </source>
</evidence>
<evidence type="ECO:0000313" key="7">
    <source>
        <dbReference type="EMBL" id="MXR36273.1"/>
    </source>
</evidence>
<keyword evidence="5" id="KW-0521">NADP</keyword>
<reference evidence="7 8" key="1">
    <citation type="submission" date="2019-12" db="EMBL/GenBank/DDBJ databases">
        <title>Neisseriaceae gen. nov. sp. Genome sequencing and assembly.</title>
        <authorList>
            <person name="Liu Z."/>
            <person name="Li A."/>
        </authorList>
    </citation>
    <scope>NUCLEOTIDE SEQUENCE [LARGE SCALE GENOMIC DNA]</scope>
    <source>
        <strain evidence="7 8">B2N2-7</strain>
    </source>
</reference>
<dbReference type="InterPro" id="IPR016446">
    <property type="entry name" value="Flavin_OxRdtase_Frp"/>
</dbReference>
<gene>
    <name evidence="7" type="ORF">GQF02_04705</name>
</gene>
<evidence type="ECO:0000256" key="4">
    <source>
        <dbReference type="ARBA" id="ARBA00023002"/>
    </source>
</evidence>
<keyword evidence="4 5" id="KW-0560">Oxidoreductase</keyword>
<dbReference type="EMBL" id="WSSB01000003">
    <property type="protein sequence ID" value="MXR36273.1"/>
    <property type="molecule type" value="Genomic_DNA"/>
</dbReference>
<dbReference type="InterPro" id="IPR000415">
    <property type="entry name" value="Nitroreductase-like"/>
</dbReference>
<evidence type="ECO:0000256" key="3">
    <source>
        <dbReference type="ARBA" id="ARBA00022643"/>
    </source>
</evidence>
<dbReference type="Proteomes" id="UP000467214">
    <property type="component" value="Unassembled WGS sequence"/>
</dbReference>
<keyword evidence="8" id="KW-1185">Reference proteome</keyword>
<dbReference type="Gene3D" id="3.40.109.10">
    <property type="entry name" value="NADH Oxidase"/>
    <property type="match status" value="1"/>
</dbReference>
<keyword evidence="2 5" id="KW-0285">Flavoprotein</keyword>
<comment type="similarity">
    <text evidence="1 5">Belongs to the flavin oxidoreductase frp family.</text>
</comment>
<evidence type="ECO:0000313" key="8">
    <source>
        <dbReference type="Proteomes" id="UP000467214"/>
    </source>
</evidence>
<dbReference type="GO" id="GO:0016491">
    <property type="term" value="F:oxidoreductase activity"/>
    <property type="evidence" value="ECO:0007669"/>
    <property type="project" value="UniProtKB-UniRule"/>
</dbReference>
<evidence type="ECO:0000256" key="5">
    <source>
        <dbReference type="PIRNR" id="PIRNR005426"/>
    </source>
</evidence>
<dbReference type="InterPro" id="IPR029479">
    <property type="entry name" value="Nitroreductase"/>
</dbReference>
<proteinExistence type="inferred from homology"/>
<dbReference type="PIRSF" id="PIRSF005426">
    <property type="entry name" value="Frp"/>
    <property type="match status" value="1"/>
</dbReference>
<protein>
    <submittedName>
        <fullName evidence="7">NADPH-dependent oxidoreductase</fullName>
    </submittedName>
</protein>
<organism evidence="7 8">
    <name type="scientific">Craterilacuibacter sinensis</name>
    <dbReference type="NCBI Taxonomy" id="2686017"/>
    <lineage>
        <taxon>Bacteria</taxon>
        <taxon>Pseudomonadati</taxon>
        <taxon>Pseudomonadota</taxon>
        <taxon>Betaproteobacteria</taxon>
        <taxon>Neisseriales</taxon>
        <taxon>Neisseriaceae</taxon>
        <taxon>Craterilacuibacter</taxon>
    </lineage>
</organism>
<dbReference type="RefSeq" id="WP_160795212.1">
    <property type="nucleotide sequence ID" value="NZ_WSSB01000003.1"/>
</dbReference>
<dbReference type="PANTHER" id="PTHR43425:SF2">
    <property type="entry name" value="OXYGEN-INSENSITIVE NADPH NITROREDUCTASE"/>
    <property type="match status" value="1"/>
</dbReference>
<comment type="caution">
    <text evidence="7">The sequence shown here is derived from an EMBL/GenBank/DDBJ whole genome shotgun (WGS) entry which is preliminary data.</text>
</comment>
<sequence>MPNPVIQQMLERRSIRNFSGAPVSDKDLQIILSAAQQAPTSVNGEQISLIVTRDKDTIRKIAQIAGGQPQVASAEVFITILIDFNRTANAVAMAGEKQLIDQCAEGLIVGAVDAGIMLQALQMAAGSLGYGTTAIGGIRNNPQALIELFGLPPRTFPLLGTTLGVADPDKLPRIKPRVPLESFALNERYDNDKVSAGIRDYDVTLRHWWDAQGQFDMPSYIQSTTNYYKVDYFPTVGEALKRQGFGLIDIKS</sequence>